<organism evidence="2 3">
    <name type="scientific">Candidatus Segetimicrobium genomatis</name>
    <dbReference type="NCBI Taxonomy" id="2569760"/>
    <lineage>
        <taxon>Bacteria</taxon>
        <taxon>Bacillati</taxon>
        <taxon>Candidatus Sysuimicrobiota</taxon>
        <taxon>Candidatus Sysuimicrobiia</taxon>
        <taxon>Candidatus Sysuimicrobiales</taxon>
        <taxon>Candidatus Segetimicrobiaceae</taxon>
        <taxon>Candidatus Segetimicrobium</taxon>
    </lineage>
</organism>
<feature type="region of interest" description="Disordered" evidence="1">
    <location>
        <begin position="220"/>
        <end position="246"/>
    </location>
</feature>
<reference evidence="2 3" key="1">
    <citation type="journal article" date="2019" name="Nat. Microbiol.">
        <title>Mediterranean grassland soil C-N compound turnover is dependent on rainfall and depth, and is mediated by genomically divergent microorganisms.</title>
        <authorList>
            <person name="Diamond S."/>
            <person name="Andeer P.F."/>
            <person name="Li Z."/>
            <person name="Crits-Christoph A."/>
            <person name="Burstein D."/>
            <person name="Anantharaman K."/>
            <person name="Lane K.R."/>
            <person name="Thomas B.C."/>
            <person name="Pan C."/>
            <person name="Northen T.R."/>
            <person name="Banfield J.F."/>
        </authorList>
    </citation>
    <scope>NUCLEOTIDE SEQUENCE [LARGE SCALE GENOMIC DNA]</scope>
    <source>
        <strain evidence="2">NP_3</strain>
    </source>
</reference>
<comment type="caution">
    <text evidence="2">The sequence shown here is derived from an EMBL/GenBank/DDBJ whole genome shotgun (WGS) entry which is preliminary data.</text>
</comment>
<proteinExistence type="predicted"/>
<evidence type="ECO:0000313" key="2">
    <source>
        <dbReference type="EMBL" id="TMI88336.1"/>
    </source>
</evidence>
<evidence type="ECO:0000313" key="3">
    <source>
        <dbReference type="Proteomes" id="UP000318509"/>
    </source>
</evidence>
<name>A0A537JYQ4_9BACT</name>
<dbReference type="AlphaFoldDB" id="A0A537JYQ4"/>
<protein>
    <submittedName>
        <fullName evidence="2">Uncharacterized protein</fullName>
    </submittedName>
</protein>
<sequence length="246" mass="27212">MAVEAKRGCGYRKIGGLYFVGGGRGVACDRLPIPLDICPTCGHGIKQTRGFTWVDVPKLVGGVHLQCTDDFPCPLCMQPDALGLCGLLWIGERFYKTTYDFDREAAALGVSRRITAIPRGFQVGKTWILFAHPKALPCPFRCERCGGNVLVDKKTERVECARRVVGDREYCGWTAPLFRAGIFKVWRPERIEKILPESLIGSAEAHELVERGITPVFVPDDDPDHRGTVYDDEGTALESDARDVAT</sequence>
<accession>A0A537JYQ4</accession>
<dbReference type="EMBL" id="VBAK01000141">
    <property type="protein sequence ID" value="TMI88336.1"/>
    <property type="molecule type" value="Genomic_DNA"/>
</dbReference>
<evidence type="ECO:0000256" key="1">
    <source>
        <dbReference type="SAM" id="MobiDB-lite"/>
    </source>
</evidence>
<dbReference type="Proteomes" id="UP000318509">
    <property type="component" value="Unassembled WGS sequence"/>
</dbReference>
<gene>
    <name evidence="2" type="ORF">E6H00_12955</name>
</gene>